<name>A0A2S2NK37_SCHGA</name>
<dbReference type="EMBL" id="GGMR01004908">
    <property type="protein sequence ID" value="MBY17527.1"/>
    <property type="molecule type" value="Transcribed_RNA"/>
</dbReference>
<dbReference type="AlphaFoldDB" id="A0A2S2NK37"/>
<reference evidence="1" key="1">
    <citation type="submission" date="2018-04" db="EMBL/GenBank/DDBJ databases">
        <title>Transcriptome of Schizaphis graminum biotype I.</title>
        <authorList>
            <person name="Scully E.D."/>
            <person name="Geib S.M."/>
            <person name="Palmer N.A."/>
            <person name="Koch K."/>
            <person name="Bradshaw J."/>
            <person name="Heng-Moss T."/>
            <person name="Sarath G."/>
        </authorList>
    </citation>
    <scope>NUCLEOTIDE SEQUENCE</scope>
</reference>
<organism evidence="1">
    <name type="scientific">Schizaphis graminum</name>
    <name type="common">Green bug aphid</name>
    <dbReference type="NCBI Taxonomy" id="13262"/>
    <lineage>
        <taxon>Eukaryota</taxon>
        <taxon>Metazoa</taxon>
        <taxon>Ecdysozoa</taxon>
        <taxon>Arthropoda</taxon>
        <taxon>Hexapoda</taxon>
        <taxon>Insecta</taxon>
        <taxon>Pterygota</taxon>
        <taxon>Neoptera</taxon>
        <taxon>Paraneoptera</taxon>
        <taxon>Hemiptera</taxon>
        <taxon>Sternorrhyncha</taxon>
        <taxon>Aphidomorpha</taxon>
        <taxon>Aphidoidea</taxon>
        <taxon>Aphididae</taxon>
        <taxon>Aphidini</taxon>
        <taxon>Schizaphis</taxon>
    </lineage>
</organism>
<evidence type="ECO:0000313" key="1">
    <source>
        <dbReference type="EMBL" id="MBY17527.1"/>
    </source>
</evidence>
<keyword evidence="1" id="KW-0695">RNA-directed DNA polymerase</keyword>
<keyword evidence="1" id="KW-0808">Transferase</keyword>
<dbReference type="GO" id="GO:0003964">
    <property type="term" value="F:RNA-directed DNA polymerase activity"/>
    <property type="evidence" value="ECO:0007669"/>
    <property type="project" value="UniProtKB-KW"/>
</dbReference>
<sequence>MSPLSHLDLRHHTLGPSKKIQYSNDSSFQINLSSYHCQSTLVAWYVTNKSLHDDLQIKTIYDTAINFYKRFHGKLPKNRNHLISQLATKTLPDNPTRRLNRNWCRDFLNL</sequence>
<protein>
    <submittedName>
        <fullName evidence="1">Putative RNA-directed DNA polymerase</fullName>
    </submittedName>
</protein>
<gene>
    <name evidence="1" type="ORF">g.77055</name>
</gene>
<accession>A0A2S2NK37</accession>
<proteinExistence type="predicted"/>
<keyword evidence="1" id="KW-0548">Nucleotidyltransferase</keyword>